<keyword evidence="4" id="KW-0749">Sporulation</keyword>
<comment type="subunit">
    <text evidence="2 4">Homodimer.</text>
</comment>
<comment type="similarity">
    <text evidence="1 4">Belongs to the MecA family.</text>
</comment>
<dbReference type="AlphaFoldDB" id="A0AAJ1WJN1"/>
<evidence type="ECO:0000256" key="1">
    <source>
        <dbReference type="ARBA" id="ARBA00005397"/>
    </source>
</evidence>
<keyword evidence="6" id="KW-1185">Reference proteome</keyword>
<evidence type="ECO:0000256" key="2">
    <source>
        <dbReference type="ARBA" id="ARBA00011738"/>
    </source>
</evidence>
<dbReference type="GO" id="GO:0030435">
    <property type="term" value="P:sporulation resulting in formation of a cellular spore"/>
    <property type="evidence" value="ECO:0007669"/>
    <property type="project" value="UniProtKB-KW"/>
</dbReference>
<gene>
    <name evidence="4" type="primary">mecA</name>
    <name evidence="5" type="ORF">J2S13_002076</name>
</gene>
<dbReference type="RefSeq" id="WP_307257654.1">
    <property type="nucleotide sequence ID" value="NZ_JAUSUC010000024.1"/>
</dbReference>
<dbReference type="PIRSF" id="PIRSF029008">
    <property type="entry name" value="MecA"/>
    <property type="match status" value="1"/>
</dbReference>
<dbReference type="PANTHER" id="PTHR39161">
    <property type="entry name" value="ADAPTER PROTEIN MECA"/>
    <property type="match status" value="1"/>
</dbReference>
<evidence type="ECO:0000313" key="5">
    <source>
        <dbReference type="EMBL" id="MDQ0215658.1"/>
    </source>
</evidence>
<dbReference type="InterPro" id="IPR008681">
    <property type="entry name" value="Neg-reg_MecA"/>
</dbReference>
<name>A0AAJ1WJN1_9BACI</name>
<comment type="function">
    <text evidence="4">Enables the recognition and targeting of unfolded and aggregated proteins to the ClpC protease or to other proteins involved in proteolysis. Acts negatively in the development of competence by binding ComK and recruiting it to the ClpCP protease. When overexpressed, inhibits sporulation. Also involved in Spx degradation by ClpC.</text>
</comment>
<comment type="caution">
    <text evidence="5">The sequence shown here is derived from an EMBL/GenBank/DDBJ whole genome shotgun (WGS) entry which is preliminary data.</text>
</comment>
<dbReference type="GO" id="GO:0042174">
    <property type="term" value="P:negative regulation of sporulation resulting in formation of a cellular spore"/>
    <property type="evidence" value="ECO:0007669"/>
    <property type="project" value="UniProtKB-UniRule"/>
</dbReference>
<dbReference type="NCBIfam" id="NF002644">
    <property type="entry name" value="PRK02315.1-5"/>
    <property type="match status" value="1"/>
</dbReference>
<dbReference type="GO" id="GO:0030674">
    <property type="term" value="F:protein-macromolecule adaptor activity"/>
    <property type="evidence" value="ECO:0007669"/>
    <property type="project" value="UniProtKB-UniRule"/>
</dbReference>
<dbReference type="GO" id="GO:0045808">
    <property type="term" value="P:negative regulation of establishment of competence for transformation"/>
    <property type="evidence" value="ECO:0007669"/>
    <property type="project" value="UniProtKB-UniRule"/>
</dbReference>
<dbReference type="GO" id="GO:0030420">
    <property type="term" value="P:establishment of competence for transformation"/>
    <property type="evidence" value="ECO:0007669"/>
    <property type="project" value="UniProtKB-KW"/>
</dbReference>
<protein>
    <recommendedName>
        <fullName evidence="4">Adapter protein MecA</fullName>
    </recommendedName>
</protein>
<keyword evidence="3 4" id="KW-0178">Competence</keyword>
<organism evidence="5 6">
    <name type="scientific">Oikeobacillus pervagus</name>
    <dbReference type="NCBI Taxonomy" id="1325931"/>
    <lineage>
        <taxon>Bacteria</taxon>
        <taxon>Bacillati</taxon>
        <taxon>Bacillota</taxon>
        <taxon>Bacilli</taxon>
        <taxon>Bacillales</taxon>
        <taxon>Bacillaceae</taxon>
        <taxon>Oikeobacillus</taxon>
    </lineage>
</organism>
<dbReference type="Pfam" id="PF05389">
    <property type="entry name" value="MecA"/>
    <property type="match status" value="1"/>
</dbReference>
<proteinExistence type="inferred from homology"/>
<evidence type="ECO:0000313" key="6">
    <source>
        <dbReference type="Proteomes" id="UP001237207"/>
    </source>
</evidence>
<evidence type="ECO:0000256" key="3">
    <source>
        <dbReference type="ARBA" id="ARBA00023287"/>
    </source>
</evidence>
<dbReference type="InterPro" id="IPR038471">
    <property type="entry name" value="MecA_C_sf"/>
</dbReference>
<reference evidence="5" key="1">
    <citation type="submission" date="2023-07" db="EMBL/GenBank/DDBJ databases">
        <title>Genomic Encyclopedia of Type Strains, Phase IV (KMG-IV): sequencing the most valuable type-strain genomes for metagenomic binning, comparative biology and taxonomic classification.</title>
        <authorList>
            <person name="Goeker M."/>
        </authorList>
    </citation>
    <scope>NUCLEOTIDE SEQUENCE</scope>
    <source>
        <strain evidence="5">DSM 23947</strain>
    </source>
</reference>
<comment type="domain">
    <text evidence="4">The N-terminal domain has binding sites for ComK and probably for unfolded/aggregated proteins; the C-terminal domain interacts with ClpC.</text>
</comment>
<accession>A0AAJ1WJN1</accession>
<dbReference type="Gene3D" id="3.30.70.1950">
    <property type="match status" value="1"/>
</dbReference>
<dbReference type="EMBL" id="JAUSUC010000024">
    <property type="protein sequence ID" value="MDQ0215658.1"/>
    <property type="molecule type" value="Genomic_DNA"/>
</dbReference>
<dbReference type="PANTHER" id="PTHR39161:SF1">
    <property type="entry name" value="ADAPTER PROTEIN MECA 1"/>
    <property type="match status" value="1"/>
</dbReference>
<dbReference type="Proteomes" id="UP001237207">
    <property type="component" value="Unassembled WGS sequence"/>
</dbReference>
<sequence>MEIERINENTVKFYISYIDIEERGFDREEIWYNRERSEELFWEMMDEVHEEEDFSVEGPLWIQVQALDKGLEILVTKAQVSRDGQRFELPISEEKLKGLPIDDQLEELLDQHFQMKQQDEEESLEFMFVFHDFEDLLSLTSRPGLDELITKLYSYKNRYYLFVMFPENDVALSEDDHEILDDQEEAEPFFTDESIDNVLSIILEYGYETSLTYHILEEYGKIIIEENVFNTLRHYFK</sequence>
<dbReference type="HAMAP" id="MF_01124">
    <property type="entry name" value="MecA"/>
    <property type="match status" value="1"/>
</dbReference>
<evidence type="ECO:0000256" key="4">
    <source>
        <dbReference type="HAMAP-Rule" id="MF_01124"/>
    </source>
</evidence>